<dbReference type="Proteomes" id="UP001162060">
    <property type="component" value="Unassembled WGS sequence"/>
</dbReference>
<reference evidence="4" key="1">
    <citation type="submission" date="2024-01" db="EMBL/GenBank/DDBJ databases">
        <authorList>
            <person name="Webb A."/>
        </authorList>
    </citation>
    <scope>NUCLEOTIDE SEQUENCE</scope>
    <source>
        <strain evidence="4">Pm1</strain>
    </source>
</reference>
<feature type="domain" description="WRKY19-like zinc finger" evidence="2">
    <location>
        <begin position="430"/>
        <end position="452"/>
    </location>
</feature>
<evidence type="ECO:0000259" key="2">
    <source>
        <dbReference type="Pfam" id="PF24906"/>
    </source>
</evidence>
<feature type="compositionally biased region" description="Low complexity" evidence="1">
    <location>
        <begin position="68"/>
        <end position="80"/>
    </location>
</feature>
<dbReference type="PANTHER" id="PTHR31827:SF1">
    <property type="entry name" value="EMB|CAB89363.1"/>
    <property type="match status" value="1"/>
</dbReference>
<accession>A0AAV1V3Q6</accession>
<comment type="caution">
    <text evidence="4">The sequence shown here is derived from an EMBL/GenBank/DDBJ whole genome shotgun (WGS) entry which is preliminary data.</text>
</comment>
<dbReference type="Pfam" id="PF24906">
    <property type="entry name" value="Zf_WRKY19"/>
    <property type="match status" value="4"/>
</dbReference>
<dbReference type="PANTHER" id="PTHR31827">
    <property type="entry name" value="EMB|CAB89363.1"/>
    <property type="match status" value="1"/>
</dbReference>
<dbReference type="EMBL" id="CAKLBY020000003">
    <property type="protein sequence ID" value="CAK7891557.1"/>
    <property type="molecule type" value="Genomic_DNA"/>
</dbReference>
<proteinExistence type="predicted"/>
<dbReference type="AlphaFoldDB" id="A0AAV1V3Q6"/>
<evidence type="ECO:0000313" key="5">
    <source>
        <dbReference type="Proteomes" id="UP001162060"/>
    </source>
</evidence>
<feature type="domain" description="WRKY19-like zinc finger" evidence="2">
    <location>
        <begin position="453"/>
        <end position="476"/>
    </location>
</feature>
<dbReference type="InterPro" id="IPR056866">
    <property type="entry name" value="Znf_WRKY19"/>
</dbReference>
<sequence length="574" mass="60835">MPFGEKLGRPFELLSLLSRKPRKDESLIEPPHRLTDASARAYANATGSAPARCTPSTTYSHTRRYGITTPTTNLNTSNHLNSRHHHHHTSTSSSSSSSSSPSHTSSFYPPRVKYERLTRAPLPTPPVVQYERLTVDSAPARGPPPGSGTTHPSPLDYEAVARKAAFPSPDLIPSDAVASSSFRATPSAVLASLPSPGMLTPLPVGVGATGATPDSIRVRPPRATLASPAPLPVLGSSAPSTAASMLAPFSSVMEEWMSQLSTPTPDVTLLPSPYDFNKDTPTPMDTNSMDLRRLQDALLPTPPPDVHDHRQHPKTSAYVTTRGPRPLLEDIASLCRDLNSQDVFGATTGVTKSIRSSASGQMEVKYTSVSARPLRARDESVGSAYSDEGGEGQARMLAAAAALSSVSSMDVVGTPTSGSYYGSAKSKRRKICTAEGCQNLSRSRGLCKAHGGGRRCSVEGCSRASQSGSLCITHGGGKRCTVHGCQKAAQSRGMCKAHGGGVRCRVEGCSKSSQGDGFCRSHGGGRRCGHSSGCCKWAQRNGMCMAHSEGRYGNSYRGRQYRLEKGEPGFVQQT</sequence>
<feature type="region of interest" description="Disordered" evidence="1">
    <location>
        <begin position="301"/>
        <end position="321"/>
    </location>
</feature>
<feature type="domain" description="WRKY19-like zinc finger" evidence="2">
    <location>
        <begin position="501"/>
        <end position="524"/>
    </location>
</feature>
<name>A0AAV1V3Q6_9STRA</name>
<organism evidence="4 5">
    <name type="scientific">Peronospora matthiolae</name>
    <dbReference type="NCBI Taxonomy" id="2874970"/>
    <lineage>
        <taxon>Eukaryota</taxon>
        <taxon>Sar</taxon>
        <taxon>Stramenopiles</taxon>
        <taxon>Oomycota</taxon>
        <taxon>Peronosporomycetes</taxon>
        <taxon>Peronosporales</taxon>
        <taxon>Peronosporaceae</taxon>
        <taxon>Peronospora</taxon>
    </lineage>
</organism>
<feature type="compositionally biased region" description="Low complexity" evidence="1">
    <location>
        <begin position="90"/>
        <end position="106"/>
    </location>
</feature>
<evidence type="ECO:0000313" key="3">
    <source>
        <dbReference type="EMBL" id="CAK7891557.1"/>
    </source>
</evidence>
<feature type="domain" description="WRKY19-like zinc finger" evidence="2">
    <location>
        <begin position="477"/>
        <end position="500"/>
    </location>
</feature>
<evidence type="ECO:0000313" key="4">
    <source>
        <dbReference type="EMBL" id="CAK7941584.1"/>
    </source>
</evidence>
<evidence type="ECO:0000256" key="1">
    <source>
        <dbReference type="SAM" id="MobiDB-lite"/>
    </source>
</evidence>
<protein>
    <recommendedName>
        <fullName evidence="2">WRKY19-like zinc finger domain-containing protein</fullName>
    </recommendedName>
</protein>
<gene>
    <name evidence="3" type="ORF">PM001_LOCUS214</name>
    <name evidence="4" type="ORF">PM001_LOCUS26734</name>
</gene>
<dbReference type="EMBL" id="CAKLBY020000264">
    <property type="protein sequence ID" value="CAK7941584.1"/>
    <property type="molecule type" value="Genomic_DNA"/>
</dbReference>
<feature type="region of interest" description="Disordered" evidence="1">
    <location>
        <begin position="42"/>
        <end position="110"/>
    </location>
</feature>